<proteinExistence type="inferred from homology"/>
<keyword evidence="4" id="KW-1133">Transmembrane helix</keyword>
<dbReference type="AlphaFoldDB" id="A0AAN8Z0J7"/>
<evidence type="ECO:0000256" key="4">
    <source>
        <dbReference type="ARBA" id="ARBA00022989"/>
    </source>
</evidence>
<comment type="similarity">
    <text evidence="2">Belongs to the TMEM120 family.</text>
</comment>
<dbReference type="Pfam" id="PF07851">
    <property type="entry name" value="TMEM120A-B"/>
    <property type="match status" value="1"/>
</dbReference>
<dbReference type="EMBL" id="JBAMMX010000021">
    <property type="protein sequence ID" value="KAK6919892.1"/>
    <property type="molecule type" value="Genomic_DNA"/>
</dbReference>
<reference evidence="6 7" key="1">
    <citation type="submission" date="2023-12" db="EMBL/GenBank/DDBJ databases">
        <title>A high-quality genome assembly for Dillenia turbinata (Dilleniales).</title>
        <authorList>
            <person name="Chanderbali A."/>
        </authorList>
    </citation>
    <scope>NUCLEOTIDE SEQUENCE [LARGE SCALE GENOMIC DNA]</scope>
    <source>
        <strain evidence="6">LSX21</strain>
        <tissue evidence="6">Leaf</tissue>
    </source>
</reference>
<comment type="subcellular location">
    <subcellularLocation>
        <location evidence="1">Membrane</location>
        <topology evidence="1">Multi-pass membrane protein</topology>
    </subcellularLocation>
</comment>
<protein>
    <submittedName>
        <fullName evidence="6">Ion channel TACAN/TMEM120B</fullName>
    </submittedName>
</protein>
<comment type="caution">
    <text evidence="6">The sequence shown here is derived from an EMBL/GenBank/DDBJ whole genome shotgun (WGS) entry which is preliminary data.</text>
</comment>
<dbReference type="GO" id="GO:0016020">
    <property type="term" value="C:membrane"/>
    <property type="evidence" value="ECO:0007669"/>
    <property type="project" value="UniProtKB-SubCell"/>
</dbReference>
<keyword evidence="7" id="KW-1185">Reference proteome</keyword>
<sequence>MAGSVRVEVVRRVSEQINKLRSSISSAIKQHSHNSKEAEKLNDKLFRAKCILRNGNTTTFLPRKNHDGFLKMFLGSINILSVNSQAEKSNFFHL</sequence>
<gene>
    <name evidence="6" type="ORF">RJ641_015796</name>
</gene>
<evidence type="ECO:0000313" key="7">
    <source>
        <dbReference type="Proteomes" id="UP001370490"/>
    </source>
</evidence>
<name>A0AAN8Z0J7_9MAGN</name>
<evidence type="ECO:0000256" key="5">
    <source>
        <dbReference type="ARBA" id="ARBA00023136"/>
    </source>
</evidence>
<evidence type="ECO:0000256" key="3">
    <source>
        <dbReference type="ARBA" id="ARBA00022692"/>
    </source>
</evidence>
<organism evidence="6 7">
    <name type="scientific">Dillenia turbinata</name>
    <dbReference type="NCBI Taxonomy" id="194707"/>
    <lineage>
        <taxon>Eukaryota</taxon>
        <taxon>Viridiplantae</taxon>
        <taxon>Streptophyta</taxon>
        <taxon>Embryophyta</taxon>
        <taxon>Tracheophyta</taxon>
        <taxon>Spermatophyta</taxon>
        <taxon>Magnoliopsida</taxon>
        <taxon>eudicotyledons</taxon>
        <taxon>Gunneridae</taxon>
        <taxon>Pentapetalae</taxon>
        <taxon>Dilleniales</taxon>
        <taxon>Dilleniaceae</taxon>
        <taxon>Dillenia</taxon>
    </lineage>
</organism>
<evidence type="ECO:0000313" key="6">
    <source>
        <dbReference type="EMBL" id="KAK6919892.1"/>
    </source>
</evidence>
<keyword evidence="5" id="KW-0472">Membrane</keyword>
<accession>A0AAN8Z0J7</accession>
<evidence type="ECO:0000256" key="1">
    <source>
        <dbReference type="ARBA" id="ARBA00004141"/>
    </source>
</evidence>
<dbReference type="Proteomes" id="UP001370490">
    <property type="component" value="Unassembled WGS sequence"/>
</dbReference>
<evidence type="ECO:0000256" key="2">
    <source>
        <dbReference type="ARBA" id="ARBA00009700"/>
    </source>
</evidence>
<dbReference type="InterPro" id="IPR012926">
    <property type="entry name" value="TMEM120A/B"/>
</dbReference>
<keyword evidence="3" id="KW-0812">Transmembrane</keyword>